<evidence type="ECO:0000256" key="1">
    <source>
        <dbReference type="ARBA" id="ARBA00004651"/>
    </source>
</evidence>
<keyword evidence="4" id="KW-1003">Cell membrane</keyword>
<sequence>MWKWTFLLAGLGALGPFSTDMYFPFFPALSEAFNSAPAAIQQTLTFYLVGFSAMMPFHGAVADVFGRRRTILCSLVIFGVASVLCAFAPSLLLLNIARFGQGLFAGAGMTVGQAILQERFAPVDARRLTAQVTMMFALAPAVAPALGGWLAQHFSWRVCFIVLAIAGAGLFAGCARILDESHPREQRIAFGWKSVVLGPWSLLANPDFVRRSLARAFGLGGLLVYLGAAPDYVLNVLGLSTGEFATLFIPVVAGIMTGSLASSRLASRLSTTVQIRIGLAIMLCSGAANFLLAWFIPGRLPWAVIPCATYAFGTALYLSSATYEALERFPARRGSAASMLGFVQSLAFAGISALVAPLVFHSALRYATAMLCAAVLTWGLSRQWAKADTREVRLQ</sequence>
<feature type="transmembrane region" description="Helical" evidence="8">
    <location>
        <begin position="366"/>
        <end position="385"/>
    </location>
</feature>
<dbReference type="SUPFAM" id="SSF103473">
    <property type="entry name" value="MFS general substrate transporter"/>
    <property type="match status" value="1"/>
</dbReference>
<dbReference type="InterPro" id="IPR036259">
    <property type="entry name" value="MFS_trans_sf"/>
</dbReference>
<keyword evidence="6 8" id="KW-1133">Transmembrane helix</keyword>
<keyword evidence="11" id="KW-1185">Reference proteome</keyword>
<feature type="transmembrane region" description="Helical" evidence="8">
    <location>
        <begin position="340"/>
        <end position="360"/>
    </location>
</feature>
<feature type="transmembrane region" description="Helical" evidence="8">
    <location>
        <begin position="277"/>
        <end position="296"/>
    </location>
</feature>
<evidence type="ECO:0000259" key="9">
    <source>
        <dbReference type="PROSITE" id="PS50850"/>
    </source>
</evidence>
<feature type="transmembrane region" description="Helical" evidence="8">
    <location>
        <begin position="155"/>
        <end position="178"/>
    </location>
</feature>
<proteinExistence type="inferred from homology"/>
<organism evidence="10 11">
    <name type="scientific">Paraburkholderia metrosideri</name>
    <dbReference type="NCBI Taxonomy" id="580937"/>
    <lineage>
        <taxon>Bacteria</taxon>
        <taxon>Pseudomonadati</taxon>
        <taxon>Pseudomonadota</taxon>
        <taxon>Betaproteobacteria</taxon>
        <taxon>Burkholderiales</taxon>
        <taxon>Burkholderiaceae</taxon>
        <taxon>Paraburkholderia</taxon>
    </lineage>
</organism>
<dbReference type="InterPro" id="IPR011701">
    <property type="entry name" value="MFS"/>
</dbReference>
<keyword evidence="5 8" id="KW-0812">Transmembrane</keyword>
<dbReference type="PROSITE" id="PS50850">
    <property type="entry name" value="MFS"/>
    <property type="match status" value="1"/>
</dbReference>
<feature type="transmembrane region" description="Helical" evidence="8">
    <location>
        <begin position="128"/>
        <end position="149"/>
    </location>
</feature>
<evidence type="ECO:0000256" key="2">
    <source>
        <dbReference type="ARBA" id="ARBA00006236"/>
    </source>
</evidence>
<dbReference type="InterPro" id="IPR050189">
    <property type="entry name" value="MFS_Efflux_Transporters"/>
</dbReference>
<comment type="caution">
    <text evidence="10">The sequence shown here is derived from an EMBL/GenBank/DDBJ whole genome shotgun (WGS) entry which is preliminary data.</text>
</comment>
<comment type="similarity">
    <text evidence="2 8">Belongs to the major facilitator superfamily. Bcr/CmlA family.</text>
</comment>
<evidence type="ECO:0000256" key="8">
    <source>
        <dbReference type="RuleBase" id="RU365088"/>
    </source>
</evidence>
<gene>
    <name evidence="10" type="primary">bcr_1</name>
    <name evidence="10" type="ORF">LMG28140_03885</name>
</gene>
<dbReference type="PANTHER" id="PTHR43124:SF3">
    <property type="entry name" value="CHLORAMPHENICOL EFFLUX PUMP RV0191"/>
    <property type="match status" value="1"/>
</dbReference>
<evidence type="ECO:0000256" key="5">
    <source>
        <dbReference type="ARBA" id="ARBA00022692"/>
    </source>
</evidence>
<feature type="domain" description="Major facilitator superfamily (MFS) profile" evidence="9">
    <location>
        <begin position="4"/>
        <end position="395"/>
    </location>
</feature>
<keyword evidence="7 8" id="KW-0472">Membrane</keyword>
<dbReference type="Gene3D" id="1.20.1720.10">
    <property type="entry name" value="Multidrug resistance protein D"/>
    <property type="match status" value="1"/>
</dbReference>
<name>A0ABN7HXL1_9BURK</name>
<dbReference type="PANTHER" id="PTHR43124">
    <property type="entry name" value="PURINE EFFLUX PUMP PBUE"/>
    <property type="match status" value="1"/>
</dbReference>
<feature type="transmembrane region" description="Helical" evidence="8">
    <location>
        <begin position="42"/>
        <end position="65"/>
    </location>
</feature>
<dbReference type="Proteomes" id="UP000598032">
    <property type="component" value="Unassembled WGS sequence"/>
</dbReference>
<evidence type="ECO:0000256" key="3">
    <source>
        <dbReference type="ARBA" id="ARBA00022448"/>
    </source>
</evidence>
<protein>
    <recommendedName>
        <fullName evidence="8">Bcr/CflA family efflux transporter</fullName>
    </recommendedName>
</protein>
<evidence type="ECO:0000313" key="11">
    <source>
        <dbReference type="Proteomes" id="UP000598032"/>
    </source>
</evidence>
<feature type="transmembrane region" description="Helical" evidence="8">
    <location>
        <begin position="244"/>
        <end position="265"/>
    </location>
</feature>
<comment type="caution">
    <text evidence="8">Lacks conserved residue(s) required for the propagation of feature annotation.</text>
</comment>
<dbReference type="CDD" id="cd17320">
    <property type="entry name" value="MFS_MdfA_MDR_like"/>
    <property type="match status" value="1"/>
</dbReference>
<feature type="transmembrane region" description="Helical" evidence="8">
    <location>
        <begin position="216"/>
        <end position="238"/>
    </location>
</feature>
<comment type="subcellular location">
    <subcellularLocation>
        <location evidence="8">Cell inner membrane</location>
        <topology evidence="8">Multi-pass membrane protein</topology>
    </subcellularLocation>
    <subcellularLocation>
        <location evidence="1">Cell membrane</location>
        <topology evidence="1">Multi-pass membrane protein</topology>
    </subcellularLocation>
</comment>
<feature type="transmembrane region" description="Helical" evidence="8">
    <location>
        <begin position="72"/>
        <end position="93"/>
    </location>
</feature>
<accession>A0ABN7HXL1</accession>
<reference evidence="10 11" key="1">
    <citation type="submission" date="2020-10" db="EMBL/GenBank/DDBJ databases">
        <authorList>
            <person name="Peeters C."/>
        </authorList>
    </citation>
    <scope>NUCLEOTIDE SEQUENCE [LARGE SCALE GENOMIC DNA]</scope>
    <source>
        <strain evidence="10 11">LMG 28140</strain>
    </source>
</reference>
<evidence type="ECO:0000256" key="7">
    <source>
        <dbReference type="ARBA" id="ARBA00023136"/>
    </source>
</evidence>
<dbReference type="NCBIfam" id="TIGR00710">
    <property type="entry name" value="efflux_Bcr_CflA"/>
    <property type="match status" value="1"/>
</dbReference>
<feature type="transmembrane region" description="Helical" evidence="8">
    <location>
        <begin position="302"/>
        <end position="319"/>
    </location>
</feature>
<keyword evidence="3 8" id="KW-0813">Transport</keyword>
<evidence type="ECO:0000313" key="10">
    <source>
        <dbReference type="EMBL" id="CAD6543187.1"/>
    </source>
</evidence>
<dbReference type="InterPro" id="IPR004812">
    <property type="entry name" value="Efflux_drug-R_Bcr/CmlA"/>
</dbReference>
<dbReference type="Pfam" id="PF07690">
    <property type="entry name" value="MFS_1"/>
    <property type="match status" value="1"/>
</dbReference>
<dbReference type="EMBL" id="CAJHCP010000008">
    <property type="protein sequence ID" value="CAD6543187.1"/>
    <property type="molecule type" value="Genomic_DNA"/>
</dbReference>
<evidence type="ECO:0000256" key="6">
    <source>
        <dbReference type="ARBA" id="ARBA00022989"/>
    </source>
</evidence>
<dbReference type="RefSeq" id="WP_201643885.1">
    <property type="nucleotide sequence ID" value="NZ_CAJHCP010000008.1"/>
</dbReference>
<keyword evidence="8" id="KW-0997">Cell inner membrane</keyword>
<evidence type="ECO:0000256" key="4">
    <source>
        <dbReference type="ARBA" id="ARBA00022475"/>
    </source>
</evidence>
<dbReference type="InterPro" id="IPR020846">
    <property type="entry name" value="MFS_dom"/>
</dbReference>